<accession>A0ABZ0HMR3</accession>
<sequence>MAIKRPKPEEIVVKLRQVKVLMGQGMPRIDAIRQIGVTEQTYYRWKKKYGGMGTEQLKELKRLQKKNERLRRAVSDLTLDKLILSEAAPGKLLSHSRRRACIDLVRSKVKVSERRVCRVLGQHRSTQRRLPQGRADEERLVADMIELTRQYGRYGYRRVAALLRDAGWQVNDKRVERLWRREGLKVPMKQPKKGRLWLNDGSCVRLRPEYRNHVWSYDFVHHRTDDGRAFRTLNIMDEHSRECLAIRVKRKLNSNEVIEALTDLFILRGVPAYIRSDNGPEFIAEAVRDWIKAVGAKTAYIESGPPWENGDCESFNGRMRDELLNGEIFYSLREAQIIIESWRKHYNTKRPHSALGYRPPAPKSIVPIDQRPTMH</sequence>
<dbReference type="PANTHER" id="PTHR47515">
    <property type="entry name" value="LOW CALCIUM RESPONSE LOCUS PROTEIN T"/>
    <property type="match status" value="1"/>
</dbReference>
<feature type="domain" description="Integrase catalytic" evidence="2">
    <location>
        <begin position="204"/>
        <end position="367"/>
    </location>
</feature>
<organism evidence="3 4">
    <name type="scientific">Tritonibacter scottomollicae</name>
    <name type="common">Epibacterium scottomollicae</name>
    <dbReference type="NCBI Taxonomy" id="483013"/>
    <lineage>
        <taxon>Bacteria</taxon>
        <taxon>Pseudomonadati</taxon>
        <taxon>Pseudomonadota</taxon>
        <taxon>Alphaproteobacteria</taxon>
        <taxon>Rhodobacterales</taxon>
        <taxon>Paracoccaceae</taxon>
        <taxon>Tritonibacter</taxon>
    </lineage>
</organism>
<geneLocation type="plasmid" evidence="3 4">
    <name>unnamed2</name>
</geneLocation>
<dbReference type="InterPro" id="IPR009057">
    <property type="entry name" value="Homeodomain-like_sf"/>
</dbReference>
<reference evidence="3 4" key="1">
    <citation type="submission" date="2023-10" db="EMBL/GenBank/DDBJ databases">
        <title>Eight complete genome sequences of bacteria isolated from laboratory stock of Giant Kelp gametophytes.</title>
        <authorList>
            <person name="Tolentino B."/>
            <person name="Nuzhdin S."/>
        </authorList>
    </citation>
    <scope>NUCLEOTIDE SEQUENCE [LARGE SCALE GENOMIC DNA]</scope>
    <source>
        <strain evidence="3 4">LC.270.F.C4</strain>
        <plasmid evidence="3 4">unnamed2</plasmid>
    </source>
</reference>
<keyword evidence="3" id="KW-0614">Plasmid</keyword>
<feature type="coiled-coil region" evidence="1">
    <location>
        <begin position="53"/>
        <end position="80"/>
    </location>
</feature>
<name>A0ABZ0HMR3_TRISK</name>
<evidence type="ECO:0000313" key="3">
    <source>
        <dbReference type="EMBL" id="WOI35319.1"/>
    </source>
</evidence>
<dbReference type="Pfam" id="PF13683">
    <property type="entry name" value="rve_3"/>
    <property type="match status" value="1"/>
</dbReference>
<keyword evidence="1" id="KW-0175">Coiled coil</keyword>
<dbReference type="Pfam" id="PF01527">
    <property type="entry name" value="HTH_Tnp_1"/>
    <property type="match status" value="1"/>
</dbReference>
<proteinExistence type="predicted"/>
<dbReference type="Gene3D" id="3.30.420.10">
    <property type="entry name" value="Ribonuclease H-like superfamily/Ribonuclease H"/>
    <property type="match status" value="1"/>
</dbReference>
<dbReference type="Proteomes" id="UP001302666">
    <property type="component" value="Plasmid unnamed2"/>
</dbReference>
<evidence type="ECO:0000313" key="4">
    <source>
        <dbReference type="Proteomes" id="UP001302666"/>
    </source>
</evidence>
<dbReference type="PANTHER" id="PTHR47515:SF1">
    <property type="entry name" value="BLR2054 PROTEIN"/>
    <property type="match status" value="1"/>
</dbReference>
<dbReference type="InterPro" id="IPR012337">
    <property type="entry name" value="RNaseH-like_sf"/>
</dbReference>
<dbReference type="InterPro" id="IPR048020">
    <property type="entry name" value="Transpos_IS3"/>
</dbReference>
<dbReference type="NCBIfam" id="NF033516">
    <property type="entry name" value="transpos_IS3"/>
    <property type="match status" value="1"/>
</dbReference>
<evidence type="ECO:0000256" key="1">
    <source>
        <dbReference type="SAM" id="Coils"/>
    </source>
</evidence>
<evidence type="ECO:0000259" key="2">
    <source>
        <dbReference type="PROSITE" id="PS50994"/>
    </source>
</evidence>
<dbReference type="Pfam" id="PF13276">
    <property type="entry name" value="HTH_21"/>
    <property type="match status" value="1"/>
</dbReference>
<dbReference type="EMBL" id="CP136705">
    <property type="protein sequence ID" value="WOI35319.1"/>
    <property type="molecule type" value="Genomic_DNA"/>
</dbReference>
<dbReference type="InterPro" id="IPR025948">
    <property type="entry name" value="HTH-like_dom"/>
</dbReference>
<keyword evidence="4" id="KW-1185">Reference proteome</keyword>
<dbReference type="InterPro" id="IPR036397">
    <property type="entry name" value="RNaseH_sf"/>
</dbReference>
<protein>
    <submittedName>
        <fullName evidence="3">IS3 family transposase</fullName>
    </submittedName>
</protein>
<dbReference type="SUPFAM" id="SSF53098">
    <property type="entry name" value="Ribonuclease H-like"/>
    <property type="match status" value="1"/>
</dbReference>
<dbReference type="InterPro" id="IPR002514">
    <property type="entry name" value="Transposase_8"/>
</dbReference>
<gene>
    <name evidence="3" type="ORF">R1T40_20965</name>
</gene>
<dbReference type="PROSITE" id="PS50994">
    <property type="entry name" value="INTEGRASE"/>
    <property type="match status" value="1"/>
</dbReference>
<dbReference type="RefSeq" id="WP_317387018.1">
    <property type="nucleotide sequence ID" value="NZ_CP136705.1"/>
</dbReference>
<dbReference type="InterPro" id="IPR001584">
    <property type="entry name" value="Integrase_cat-core"/>
</dbReference>
<dbReference type="SUPFAM" id="SSF46689">
    <property type="entry name" value="Homeodomain-like"/>
    <property type="match status" value="1"/>
</dbReference>